<dbReference type="InterPro" id="IPR034660">
    <property type="entry name" value="DinB/YfiT-like"/>
</dbReference>
<protein>
    <submittedName>
        <fullName evidence="2">DinB family protein</fullName>
    </submittedName>
</protein>
<evidence type="ECO:0000313" key="2">
    <source>
        <dbReference type="EMBL" id="WUO46745.1"/>
    </source>
</evidence>
<dbReference type="Gene3D" id="1.20.120.450">
    <property type="entry name" value="dinb family like domain"/>
    <property type="match status" value="1"/>
</dbReference>
<reference evidence="2" key="1">
    <citation type="submission" date="2022-10" db="EMBL/GenBank/DDBJ databases">
        <title>The complete genomes of actinobacterial strains from the NBC collection.</title>
        <authorList>
            <person name="Joergensen T.S."/>
            <person name="Alvarez Arevalo M."/>
            <person name="Sterndorff E.B."/>
            <person name="Faurdal D."/>
            <person name="Vuksanovic O."/>
            <person name="Mourched A.-S."/>
            <person name="Charusanti P."/>
            <person name="Shaw S."/>
            <person name="Blin K."/>
            <person name="Weber T."/>
        </authorList>
    </citation>
    <scope>NUCLEOTIDE SEQUENCE</scope>
    <source>
        <strain evidence="2">NBC_00283</strain>
    </source>
</reference>
<dbReference type="Pfam" id="PF12867">
    <property type="entry name" value="DinB_2"/>
    <property type="match status" value="1"/>
</dbReference>
<organism evidence="2 3">
    <name type="scientific">Streptomyces goshikiensis</name>
    <dbReference type="NCBI Taxonomy" id="1942"/>
    <lineage>
        <taxon>Bacteria</taxon>
        <taxon>Bacillati</taxon>
        <taxon>Actinomycetota</taxon>
        <taxon>Actinomycetes</taxon>
        <taxon>Kitasatosporales</taxon>
        <taxon>Streptomycetaceae</taxon>
        <taxon>Streptomyces</taxon>
    </lineage>
</organism>
<evidence type="ECO:0000313" key="3">
    <source>
        <dbReference type="Proteomes" id="UP001432075"/>
    </source>
</evidence>
<dbReference type="SUPFAM" id="SSF109854">
    <property type="entry name" value="DinB/YfiT-like putative metalloenzymes"/>
    <property type="match status" value="1"/>
</dbReference>
<evidence type="ECO:0000259" key="1">
    <source>
        <dbReference type="Pfam" id="PF12867"/>
    </source>
</evidence>
<dbReference type="Proteomes" id="UP001432075">
    <property type="component" value="Chromosome"/>
</dbReference>
<feature type="domain" description="DinB-like" evidence="1">
    <location>
        <begin position="18"/>
        <end position="150"/>
    </location>
</feature>
<dbReference type="EMBL" id="CP108057">
    <property type="protein sequence ID" value="WUO46745.1"/>
    <property type="molecule type" value="Genomic_DNA"/>
</dbReference>
<sequence>MSGWQGLALLMFRQVRAELTRMVDAGALGREPGPDANSAAWLVWHVARGQDRNLSELAGLPQVYVEQGWAARFGRPADPSDTGYGHTPAEAAAFRGADAPGAAVLLGYLDAVHDRVEGYLAAAPAGDLARTAPSPTLGTAESVEVRLAAQLADSLAHVGQLGLLPD</sequence>
<proteinExistence type="predicted"/>
<dbReference type="RefSeq" id="WP_079195934.1">
    <property type="nucleotide sequence ID" value="NZ_BMVE01000001.1"/>
</dbReference>
<dbReference type="InterPro" id="IPR024775">
    <property type="entry name" value="DinB-like"/>
</dbReference>
<gene>
    <name evidence="2" type="ORF">OHU17_13340</name>
</gene>
<name>A0ABZ1RKS2_9ACTN</name>
<accession>A0ABZ1RKS2</accession>
<keyword evidence="3" id="KW-1185">Reference proteome</keyword>